<accession>A0AA87ZBS1</accession>
<evidence type="ECO:0000313" key="1">
    <source>
        <dbReference type="EMBL" id="GMN23293.1"/>
    </source>
</evidence>
<name>A0AA87ZBS1_FICCA</name>
<organism evidence="1 5">
    <name type="scientific">Ficus carica</name>
    <name type="common">Common fig</name>
    <dbReference type="NCBI Taxonomy" id="3494"/>
    <lineage>
        <taxon>Eukaryota</taxon>
        <taxon>Viridiplantae</taxon>
        <taxon>Streptophyta</taxon>
        <taxon>Embryophyta</taxon>
        <taxon>Tracheophyta</taxon>
        <taxon>Spermatophyta</taxon>
        <taxon>Magnoliopsida</taxon>
        <taxon>eudicotyledons</taxon>
        <taxon>Gunneridae</taxon>
        <taxon>Pentapetalae</taxon>
        <taxon>rosids</taxon>
        <taxon>fabids</taxon>
        <taxon>Rosales</taxon>
        <taxon>Moraceae</taxon>
        <taxon>Ficeae</taxon>
        <taxon>Ficus</taxon>
    </lineage>
</organism>
<proteinExistence type="predicted"/>
<dbReference type="EMBL" id="BTGU01004200">
    <property type="protein sequence ID" value="GMN23326.1"/>
    <property type="molecule type" value="Genomic_DNA"/>
</dbReference>
<evidence type="ECO:0000313" key="3">
    <source>
        <dbReference type="EMBL" id="GMN23326.1"/>
    </source>
</evidence>
<evidence type="ECO:0000313" key="4">
    <source>
        <dbReference type="EMBL" id="GMN23340.1"/>
    </source>
</evidence>
<evidence type="ECO:0000313" key="2">
    <source>
        <dbReference type="EMBL" id="GMN23311.1"/>
    </source>
</evidence>
<comment type="caution">
    <text evidence="1">The sequence shown here is derived from an EMBL/GenBank/DDBJ whole genome shotgun (WGS) entry which is preliminary data.</text>
</comment>
<evidence type="ECO:0000313" key="5">
    <source>
        <dbReference type="Proteomes" id="UP001187192"/>
    </source>
</evidence>
<dbReference type="EMBL" id="BTGU01004201">
    <property type="protein sequence ID" value="GMN23340.1"/>
    <property type="molecule type" value="Genomic_DNA"/>
</dbReference>
<reference evidence="1" key="1">
    <citation type="submission" date="2023-07" db="EMBL/GenBank/DDBJ databases">
        <title>draft genome sequence of fig (Ficus carica).</title>
        <authorList>
            <person name="Takahashi T."/>
            <person name="Nishimura K."/>
        </authorList>
    </citation>
    <scope>NUCLEOTIDE SEQUENCE</scope>
</reference>
<dbReference type="EMBL" id="BTGU01004198">
    <property type="protein sequence ID" value="GMN23293.1"/>
    <property type="molecule type" value="Genomic_DNA"/>
</dbReference>
<dbReference type="EMBL" id="BTGU01004199">
    <property type="protein sequence ID" value="GMN23311.1"/>
    <property type="molecule type" value="Genomic_DNA"/>
</dbReference>
<dbReference type="AlphaFoldDB" id="A0AA87ZBS1"/>
<keyword evidence="5" id="KW-1185">Reference proteome</keyword>
<protein>
    <submittedName>
        <fullName evidence="1">Uncharacterized protein</fullName>
    </submittedName>
</protein>
<dbReference type="Proteomes" id="UP001187192">
    <property type="component" value="Unassembled WGS sequence"/>
</dbReference>
<sequence length="110" mass="11509">MQPSLSFLEPEIDGTFGLASEFPTRMEEILSPQESSGGKFLLNGFVWLGFGGCSGLVVADDCICGDGFYGGLCATVGSLSIDPELPSIVKVLSKRAICVLDGGMSRVLSL</sequence>
<gene>
    <name evidence="1" type="ORF">TIFTF001_045761</name>
    <name evidence="2" type="ORF">TIFTF001_045762</name>
    <name evidence="3" type="ORF">TIFTF001_045763</name>
    <name evidence="4" type="ORF">TIFTF001_045764</name>
</gene>